<gene>
    <name evidence="12" type="ORF">UFOVP978_55</name>
</gene>
<evidence type="ECO:0000256" key="8">
    <source>
        <dbReference type="ARBA" id="ARBA00022833"/>
    </source>
</evidence>
<evidence type="ECO:0000256" key="3">
    <source>
        <dbReference type="ARBA" id="ARBA00022679"/>
    </source>
</evidence>
<dbReference type="PANTHER" id="PTHR30313">
    <property type="entry name" value="DNA PRIMASE"/>
    <property type="match status" value="1"/>
</dbReference>
<evidence type="ECO:0000259" key="10">
    <source>
        <dbReference type="SMART" id="SM00400"/>
    </source>
</evidence>
<dbReference type="GO" id="GO:0006269">
    <property type="term" value="P:DNA replication, synthesis of primer"/>
    <property type="evidence" value="ECO:0007669"/>
    <property type="project" value="UniProtKB-KW"/>
</dbReference>
<dbReference type="EMBL" id="LR796937">
    <property type="protein sequence ID" value="CAB4176704.1"/>
    <property type="molecule type" value="Genomic_DNA"/>
</dbReference>
<dbReference type="SMART" id="SM00400">
    <property type="entry name" value="ZnF_CHCC"/>
    <property type="match status" value="1"/>
</dbReference>
<keyword evidence="5" id="KW-0235">DNA replication</keyword>
<dbReference type="GO" id="GO:0003899">
    <property type="term" value="F:DNA-directed RNA polymerase activity"/>
    <property type="evidence" value="ECO:0007669"/>
    <property type="project" value="InterPro"/>
</dbReference>
<evidence type="ECO:0000256" key="9">
    <source>
        <dbReference type="ARBA" id="ARBA00023163"/>
    </source>
</evidence>
<feature type="domain" description="Zinc finger CHC2-type" evidence="10">
    <location>
        <begin position="45"/>
        <end position="99"/>
    </location>
</feature>
<keyword evidence="8" id="KW-0862">Zinc</keyword>
<reference evidence="12" key="1">
    <citation type="submission" date="2020-05" db="EMBL/GenBank/DDBJ databases">
        <authorList>
            <person name="Chiriac C."/>
            <person name="Salcher M."/>
            <person name="Ghai R."/>
            <person name="Kavagutti S V."/>
        </authorList>
    </citation>
    <scope>NUCLEOTIDE SEQUENCE</scope>
</reference>
<evidence type="ECO:0000256" key="7">
    <source>
        <dbReference type="ARBA" id="ARBA00022771"/>
    </source>
</evidence>
<dbReference type="SMART" id="SM00493">
    <property type="entry name" value="TOPRIM"/>
    <property type="match status" value="1"/>
</dbReference>
<evidence type="ECO:0000259" key="11">
    <source>
        <dbReference type="SMART" id="SM00493"/>
    </source>
</evidence>
<dbReference type="SUPFAM" id="SSF56731">
    <property type="entry name" value="DNA primase core"/>
    <property type="match status" value="1"/>
</dbReference>
<dbReference type="InterPro" id="IPR006171">
    <property type="entry name" value="TOPRIM_dom"/>
</dbReference>
<keyword evidence="7" id="KW-0863">Zinc-finger</keyword>
<organism evidence="12">
    <name type="scientific">uncultured Caudovirales phage</name>
    <dbReference type="NCBI Taxonomy" id="2100421"/>
    <lineage>
        <taxon>Viruses</taxon>
        <taxon>Duplodnaviria</taxon>
        <taxon>Heunggongvirae</taxon>
        <taxon>Uroviricota</taxon>
        <taxon>Caudoviricetes</taxon>
        <taxon>Peduoviridae</taxon>
        <taxon>Maltschvirus</taxon>
        <taxon>Maltschvirus maltsch</taxon>
    </lineage>
</organism>
<dbReference type="InterPro" id="IPR050219">
    <property type="entry name" value="DnaG_primase"/>
</dbReference>
<dbReference type="Gene3D" id="3.90.580.10">
    <property type="entry name" value="Zinc finger, CHC2-type domain"/>
    <property type="match status" value="1"/>
</dbReference>
<dbReference type="CDD" id="cd03364">
    <property type="entry name" value="TOPRIM_DnaG_primases"/>
    <property type="match status" value="1"/>
</dbReference>
<evidence type="ECO:0000313" key="12">
    <source>
        <dbReference type="EMBL" id="CAB4176704.1"/>
    </source>
</evidence>
<dbReference type="Pfam" id="PF01807">
    <property type="entry name" value="Zn_ribbon_DnaG"/>
    <property type="match status" value="1"/>
</dbReference>
<evidence type="ECO:0000256" key="1">
    <source>
        <dbReference type="ARBA" id="ARBA00022478"/>
    </source>
</evidence>
<dbReference type="Pfam" id="PF13155">
    <property type="entry name" value="Toprim_2"/>
    <property type="match status" value="1"/>
</dbReference>
<evidence type="ECO:0000256" key="2">
    <source>
        <dbReference type="ARBA" id="ARBA00022515"/>
    </source>
</evidence>
<dbReference type="SUPFAM" id="SSF57783">
    <property type="entry name" value="Zinc beta-ribbon"/>
    <property type="match status" value="1"/>
</dbReference>
<dbReference type="Gene3D" id="3.40.1360.10">
    <property type="match status" value="1"/>
</dbReference>
<keyword evidence="3" id="KW-0808">Transferase</keyword>
<dbReference type="GO" id="GO:0003677">
    <property type="term" value="F:DNA binding"/>
    <property type="evidence" value="ECO:0007669"/>
    <property type="project" value="InterPro"/>
</dbReference>
<keyword evidence="2" id="KW-0639">Primosome</keyword>
<proteinExistence type="predicted"/>
<dbReference type="PANTHER" id="PTHR30313:SF2">
    <property type="entry name" value="DNA PRIMASE"/>
    <property type="match status" value="1"/>
</dbReference>
<evidence type="ECO:0000256" key="6">
    <source>
        <dbReference type="ARBA" id="ARBA00022723"/>
    </source>
</evidence>
<dbReference type="InterPro" id="IPR034151">
    <property type="entry name" value="TOPRIM_DnaG_bac"/>
</dbReference>
<sequence length="310" mass="34122">MDTESLRAELTVSTAGETGGSTMSKYSDLFEPILVGISPFGGDRILARCPFHNDLDPSFSVDLSTGLYFCFGCGEKGNHRTFSKKLDLGDIKKNPPTLDRFKKKLSHLRDQKNYEAPAESSISTLYPGVETWEEFRGVSTASVEKWELGYDPMNDALLIPVRASNRKPIGIIRRYLSAQPGQAKYKYPSGFPRKSTVYGAHLLQSNWTVITEGSLDTVSVDAIGFPSVAVLGSRVSDQQATILGKAGIKKVVIAFDNDEAGRTATQEASRTLRGFSRFYVSWGSRSAKDVDELSEDDRHSLITEAMANKK</sequence>
<keyword evidence="1" id="KW-0240">DNA-directed RNA polymerase</keyword>
<keyword evidence="9" id="KW-0804">Transcription</keyword>
<keyword evidence="6" id="KW-0479">Metal-binding</keyword>
<dbReference type="GO" id="GO:0008270">
    <property type="term" value="F:zinc ion binding"/>
    <property type="evidence" value="ECO:0007669"/>
    <property type="project" value="UniProtKB-KW"/>
</dbReference>
<dbReference type="InterPro" id="IPR002694">
    <property type="entry name" value="Znf_CHC2"/>
</dbReference>
<accession>A0A6J5QAQ5</accession>
<dbReference type="GO" id="GO:0000428">
    <property type="term" value="C:DNA-directed RNA polymerase complex"/>
    <property type="evidence" value="ECO:0007669"/>
    <property type="project" value="UniProtKB-KW"/>
</dbReference>
<protein>
    <submittedName>
        <fullName evidence="12">Bacterial DnaG primase, TOPRIM domain</fullName>
    </submittedName>
</protein>
<evidence type="ECO:0000256" key="5">
    <source>
        <dbReference type="ARBA" id="ARBA00022705"/>
    </source>
</evidence>
<name>A0A6J5QAQ5_9CAUD</name>
<dbReference type="InterPro" id="IPR036977">
    <property type="entry name" value="DNA_primase_Znf_CHC2"/>
</dbReference>
<feature type="domain" description="Toprim" evidence="11">
    <location>
        <begin position="206"/>
        <end position="277"/>
    </location>
</feature>
<evidence type="ECO:0000256" key="4">
    <source>
        <dbReference type="ARBA" id="ARBA00022695"/>
    </source>
</evidence>
<keyword evidence="4" id="KW-0548">Nucleotidyltransferase</keyword>